<gene>
    <name evidence="5" type="ORF">H8E41_14045</name>
</gene>
<reference evidence="5 6" key="1">
    <citation type="submission" date="2020-08" db="EMBL/GenBank/DDBJ databases">
        <title>Bridging the membrane lipid divide: bacteria of the FCB group superphylum have the potential to synthesize archaeal ether lipids.</title>
        <authorList>
            <person name="Villanueva L."/>
            <person name="Von Meijenfeldt F.A.B."/>
            <person name="Westbye A.B."/>
            <person name="Yadav S."/>
            <person name="Hopmans E.C."/>
            <person name="Dutilh B.E."/>
            <person name="Sinninghe Damste J.S."/>
        </authorList>
    </citation>
    <scope>NUCLEOTIDE SEQUENCE [LARGE SCALE GENOMIC DNA]</scope>
    <source>
        <strain evidence="5">NIOZ-UU47</strain>
    </source>
</reference>
<dbReference type="InterPro" id="IPR016047">
    <property type="entry name" value="M23ase_b-sheet_dom"/>
</dbReference>
<keyword evidence="2" id="KW-0175">Coiled coil</keyword>
<dbReference type="GO" id="GO:0004222">
    <property type="term" value="F:metalloendopeptidase activity"/>
    <property type="evidence" value="ECO:0007669"/>
    <property type="project" value="TreeGrafter"/>
</dbReference>
<dbReference type="PANTHER" id="PTHR21666">
    <property type="entry name" value="PEPTIDASE-RELATED"/>
    <property type="match status" value="1"/>
</dbReference>
<dbReference type="Gene3D" id="2.70.70.10">
    <property type="entry name" value="Glucose Permease (Domain IIA)"/>
    <property type="match status" value="1"/>
</dbReference>
<dbReference type="CDD" id="cd12797">
    <property type="entry name" value="M23_peptidase"/>
    <property type="match status" value="1"/>
</dbReference>
<dbReference type="Proteomes" id="UP000614424">
    <property type="component" value="Unassembled WGS sequence"/>
</dbReference>
<dbReference type="AlphaFoldDB" id="A0A8J6NH06"/>
<proteinExistence type="predicted"/>
<feature type="chain" id="PRO_5035177643" evidence="3">
    <location>
        <begin position="25"/>
        <end position="423"/>
    </location>
</feature>
<dbReference type="PANTHER" id="PTHR21666:SF289">
    <property type="entry name" value="L-ALA--D-GLU ENDOPEPTIDASE"/>
    <property type="match status" value="1"/>
</dbReference>
<name>A0A8J6NH06_9BACT</name>
<dbReference type="InterPro" id="IPR050570">
    <property type="entry name" value="Cell_wall_metabolism_enzyme"/>
</dbReference>
<protein>
    <submittedName>
        <fullName evidence="5">Peptidoglycan DD-metalloendopeptidase family protein</fullName>
    </submittedName>
</protein>
<dbReference type="EMBL" id="JACNJZ010000211">
    <property type="protein sequence ID" value="MBC8319015.1"/>
    <property type="molecule type" value="Genomic_DNA"/>
</dbReference>
<feature type="coiled-coil region" evidence="2">
    <location>
        <begin position="28"/>
        <end position="90"/>
    </location>
</feature>
<dbReference type="Pfam" id="PF01551">
    <property type="entry name" value="Peptidase_M23"/>
    <property type="match status" value="1"/>
</dbReference>
<organism evidence="5 6">
    <name type="scientific">Candidatus Desulfobia pelagia</name>
    <dbReference type="NCBI Taxonomy" id="2841692"/>
    <lineage>
        <taxon>Bacteria</taxon>
        <taxon>Pseudomonadati</taxon>
        <taxon>Thermodesulfobacteriota</taxon>
        <taxon>Desulfobulbia</taxon>
        <taxon>Desulfobulbales</taxon>
        <taxon>Desulfobulbaceae</taxon>
        <taxon>Candidatus Desulfobia</taxon>
    </lineage>
</organism>
<feature type="domain" description="M23ase beta-sheet core" evidence="4">
    <location>
        <begin position="313"/>
        <end position="406"/>
    </location>
</feature>
<evidence type="ECO:0000256" key="2">
    <source>
        <dbReference type="SAM" id="Coils"/>
    </source>
</evidence>
<sequence>MFRKLLPSILSLSTVFLLNTAAYSLDSVDEYDKKVEEQKKKIERVQEGIKGHSSKVTTSEKEETNLIDHLESLEDQIDTEGKKLIHLKQKVEIQDQATQRQQQEVEHLLVQKNTLQQHTENRLTAYYKTGDIGFINVIFSSSSLSDLVSFRDKYHLMLRHDQQNIHSYKDKIKELNESRAAHEEEKRKLNETIAKAEEQQKILADTKIEREVLLKRVVTEKKLYQQAIEEMESAASSLKEALERHEQERLEAKQEEEYEFIKGNPLKAFKKRRPLHLRGFAGHKGTLPPPALGSVVKYFGEENRGKFDIPVISNGISIKTAPGSDIKAIYPGKIVYAGSLRGYGKLVIIDHGNHYFTLTSDVGHITKKTNEPVVQGERIATSSLHSGHLNDGFRFEIRFNTEPQDPLLWLDQTSRELSVKNNE</sequence>
<evidence type="ECO:0000259" key="4">
    <source>
        <dbReference type="Pfam" id="PF01551"/>
    </source>
</evidence>
<comment type="caution">
    <text evidence="5">The sequence shown here is derived from an EMBL/GenBank/DDBJ whole genome shotgun (WGS) entry which is preliminary data.</text>
</comment>
<feature type="signal peptide" evidence="3">
    <location>
        <begin position="1"/>
        <end position="24"/>
    </location>
</feature>
<dbReference type="InterPro" id="IPR011055">
    <property type="entry name" value="Dup_hybrid_motif"/>
</dbReference>
<evidence type="ECO:0000313" key="5">
    <source>
        <dbReference type="EMBL" id="MBC8319015.1"/>
    </source>
</evidence>
<dbReference type="Gene3D" id="6.10.250.3150">
    <property type="match status" value="1"/>
</dbReference>
<dbReference type="SUPFAM" id="SSF51261">
    <property type="entry name" value="Duplicated hybrid motif"/>
    <property type="match status" value="1"/>
</dbReference>
<keyword evidence="1 3" id="KW-0732">Signal</keyword>
<evidence type="ECO:0000256" key="1">
    <source>
        <dbReference type="ARBA" id="ARBA00022729"/>
    </source>
</evidence>
<evidence type="ECO:0000256" key="3">
    <source>
        <dbReference type="SAM" id="SignalP"/>
    </source>
</evidence>
<evidence type="ECO:0000313" key="6">
    <source>
        <dbReference type="Proteomes" id="UP000614424"/>
    </source>
</evidence>
<feature type="coiled-coil region" evidence="2">
    <location>
        <begin position="158"/>
        <end position="258"/>
    </location>
</feature>
<accession>A0A8J6NH06</accession>